<dbReference type="GO" id="GO:0032259">
    <property type="term" value="P:methylation"/>
    <property type="evidence" value="ECO:0007669"/>
    <property type="project" value="UniProtKB-KW"/>
</dbReference>
<evidence type="ECO:0008006" key="6">
    <source>
        <dbReference type="Google" id="ProtNLM"/>
    </source>
</evidence>
<dbReference type="KEGG" id="pgz:C2E15_00855"/>
<protein>
    <recommendedName>
        <fullName evidence="6">Class I SAM-dependent methyltransferase</fullName>
    </recommendedName>
</protein>
<reference evidence="4 5" key="1">
    <citation type="submission" date="2018-01" db="EMBL/GenBank/DDBJ databases">
        <title>Complete and assembled Genome of Pantoea gaviniae DSM22758T.</title>
        <authorList>
            <person name="Stevens M.J.A."/>
            <person name="Zurfluh K."/>
            <person name="Stephan R."/>
        </authorList>
    </citation>
    <scope>NUCLEOTIDE SEQUENCE [LARGE SCALE GENOMIC DNA]</scope>
    <source>
        <strain evidence="4 5">DSM 22758</strain>
    </source>
</reference>
<gene>
    <name evidence="4" type="ORF">C2E15_00855</name>
</gene>
<evidence type="ECO:0000313" key="4">
    <source>
        <dbReference type="EMBL" id="AUX91788.1"/>
    </source>
</evidence>
<sequence>MTPGLMGCNHMRVSENYHSVIEKAFQRHYSEQSDVWTTDIGMRVLPLLIQGQLRLSAESRVLDIGCGSGLDTLVYGDLSQQVTGVDIFDHPEWRQIENTHSHIRFIHGNFLSCPLEGPYDVIIDNGCFHHQTEESLAHYLAKIHHLLPAHGHFVLSTFSDRLKSTYIDDYQRIHHYFSDEALSAILAEARFAVLTTLFIYRPKYGNYYRISFCQKAAEA</sequence>
<dbReference type="Proteomes" id="UP000238365">
    <property type="component" value="Chromosome"/>
</dbReference>
<keyword evidence="3" id="KW-0949">S-adenosyl-L-methionine</keyword>
<proteinExistence type="predicted"/>
<organism evidence="4 5">
    <name type="scientific">Mixta gaviniae</name>
    <dbReference type="NCBI Taxonomy" id="665914"/>
    <lineage>
        <taxon>Bacteria</taxon>
        <taxon>Pseudomonadati</taxon>
        <taxon>Pseudomonadota</taxon>
        <taxon>Gammaproteobacteria</taxon>
        <taxon>Enterobacterales</taxon>
        <taxon>Erwiniaceae</taxon>
        <taxon>Mixta</taxon>
    </lineage>
</organism>
<evidence type="ECO:0000313" key="5">
    <source>
        <dbReference type="Proteomes" id="UP000238365"/>
    </source>
</evidence>
<keyword evidence="1" id="KW-0489">Methyltransferase</keyword>
<keyword evidence="5" id="KW-1185">Reference proteome</keyword>
<dbReference type="OrthoDB" id="9810066at2"/>
<dbReference type="CDD" id="cd02440">
    <property type="entry name" value="AdoMet_MTases"/>
    <property type="match status" value="1"/>
</dbReference>
<dbReference type="AlphaFoldDB" id="A0A2L0IB11"/>
<keyword evidence="2" id="KW-0808">Transferase</keyword>
<dbReference type="PANTHER" id="PTHR43464:SF19">
    <property type="entry name" value="UBIQUINONE BIOSYNTHESIS O-METHYLTRANSFERASE, MITOCHONDRIAL"/>
    <property type="match status" value="1"/>
</dbReference>
<dbReference type="PANTHER" id="PTHR43464">
    <property type="entry name" value="METHYLTRANSFERASE"/>
    <property type="match status" value="1"/>
</dbReference>
<dbReference type="Pfam" id="PF13489">
    <property type="entry name" value="Methyltransf_23"/>
    <property type="match status" value="1"/>
</dbReference>
<evidence type="ECO:0000256" key="3">
    <source>
        <dbReference type="ARBA" id="ARBA00022691"/>
    </source>
</evidence>
<evidence type="ECO:0000256" key="2">
    <source>
        <dbReference type="ARBA" id="ARBA00022679"/>
    </source>
</evidence>
<dbReference type="InterPro" id="IPR029063">
    <property type="entry name" value="SAM-dependent_MTases_sf"/>
</dbReference>
<dbReference type="SUPFAM" id="SSF53335">
    <property type="entry name" value="S-adenosyl-L-methionine-dependent methyltransferases"/>
    <property type="match status" value="1"/>
</dbReference>
<dbReference type="Gene3D" id="3.40.50.150">
    <property type="entry name" value="Vaccinia Virus protein VP39"/>
    <property type="match status" value="1"/>
</dbReference>
<dbReference type="GO" id="GO:0008168">
    <property type="term" value="F:methyltransferase activity"/>
    <property type="evidence" value="ECO:0007669"/>
    <property type="project" value="UniProtKB-KW"/>
</dbReference>
<name>A0A2L0IB11_9GAMM</name>
<dbReference type="EMBL" id="CP026377">
    <property type="protein sequence ID" value="AUX91788.1"/>
    <property type="molecule type" value="Genomic_DNA"/>
</dbReference>
<accession>A0A2L0IB11</accession>
<evidence type="ECO:0000256" key="1">
    <source>
        <dbReference type="ARBA" id="ARBA00022603"/>
    </source>
</evidence>